<dbReference type="Proteomes" id="UP001148629">
    <property type="component" value="Unassembled WGS sequence"/>
</dbReference>
<evidence type="ECO:0000313" key="1">
    <source>
        <dbReference type="EMBL" id="KAJ3532847.1"/>
    </source>
</evidence>
<organism evidence="1 2">
    <name type="scientific">Fusarium decemcellulare</name>
    <dbReference type="NCBI Taxonomy" id="57161"/>
    <lineage>
        <taxon>Eukaryota</taxon>
        <taxon>Fungi</taxon>
        <taxon>Dikarya</taxon>
        <taxon>Ascomycota</taxon>
        <taxon>Pezizomycotina</taxon>
        <taxon>Sordariomycetes</taxon>
        <taxon>Hypocreomycetidae</taxon>
        <taxon>Hypocreales</taxon>
        <taxon>Nectriaceae</taxon>
        <taxon>Fusarium</taxon>
        <taxon>Fusarium decemcellulare species complex</taxon>
    </lineage>
</organism>
<accession>A0ACC1S650</accession>
<dbReference type="EMBL" id="JANRMS010000921">
    <property type="protein sequence ID" value="KAJ3532847.1"/>
    <property type="molecule type" value="Genomic_DNA"/>
</dbReference>
<protein>
    <submittedName>
        <fullName evidence="1">Uncharacterized protein</fullName>
    </submittedName>
</protein>
<keyword evidence="2" id="KW-1185">Reference proteome</keyword>
<comment type="caution">
    <text evidence="1">The sequence shown here is derived from an EMBL/GenBank/DDBJ whole genome shotgun (WGS) entry which is preliminary data.</text>
</comment>
<sequence>MTWISSIVTVSGLVLLAHACYSAQEHSAISSTTAQHGLPQQLATSSLPIDISIEALVATLVVVLGLVLGSPKLRPIKWHEWAGKIEREGEAGFRTGSGEVEKDYRGNPFSILETRPGFVDIRKQRRDYSFIVKNSNPPPASCPDPGSQLLLARAIELEEGDQGGKRLLSGVPVLLRQRELRQYGDNLGQSHEPPTDDDDLFARAFTSVIPSEQPLPSYDSTQVRGSSEPIQHEIVMAIDMKDNSTMGCAYFATTDGVLRLSEDIPMANLDVAEQFLLHVEPTTLLVSARAPEKFKKYLETATTPKDASGWIIFRGLQSSEFSPESAQERLVSLQSESLSPTGIIFSSGMEENSLGGSSSPIAGLARPESNAFRSLRCGGYINLNSNASVGCAGAVLGDLHRRRSAGFLPDGQVTGVLFRVVDVCMFSLSFYMFLNADALLSLQIVQTEFHPNSQAWGSDSNKSNSKESLSIYGLFHHLACTPQGRSHLRQLFLRPVLDLSIIQERQKTISVLLQPDNADRIPQITSTLRKIRNIRTTFTQMRKGVEFPSAKQSFDRGVWATIQQFTTHTLALREILGSLNGGTEAVIIVKLIESLIPANLVTVGEMINRTIDFEQSKTRHRSSVKPGVDTQLDELKRTYDGMNTFLTQLVNQVRPNVPEWARQYIRSCIFLPQIGFLTVVEPNPATGKGKYEGEGLASGTWDKMFMVDEGVCYKNNEMKELDGEYGDMYSKIGDREVEIIHSLVSSILEHEDLLASASDMCGEFDAILALALGAEKYNWRAPRVVEASIIDIKGGRHPLQELVVPAFVPNDCSLGSGQASTEQAEGDLPRALVLTGPNHSGKSVYLKQTAIIVYLAHIGSFVPATQATIGLTDKILTCISPRESMSGGESAFARDMKQAALSMRTSTSRSLVLVDEFGKGTKGDDGSGLLASLLDHFLSLGTGGPRLLAATHFHEIFEGEYLSHHRGLYLAHMDVRVDWDAPQIEDQVTYLFSLAYGHSTSSFGGRCAALNGVPTAVVDRAESIAQLLARNEDLGAICTRLTQAEEHQLEKAETAARLFLGHVFDETLGDERCQNGTDDQGSIKRVLGEIFLPMQWAVAASIRRQKGTHADRLSKELDHSDGGANTGAGVTRPKTEAEKEADRLYEEAMEEEYAKREGGS</sequence>
<gene>
    <name evidence="1" type="ORF">NM208_g8253</name>
</gene>
<evidence type="ECO:0000313" key="2">
    <source>
        <dbReference type="Proteomes" id="UP001148629"/>
    </source>
</evidence>
<name>A0ACC1S650_9HYPO</name>
<proteinExistence type="predicted"/>
<reference evidence="1" key="1">
    <citation type="submission" date="2022-08" db="EMBL/GenBank/DDBJ databases">
        <title>Genome Sequence of Fusarium decemcellulare.</title>
        <authorList>
            <person name="Buettner E."/>
        </authorList>
    </citation>
    <scope>NUCLEOTIDE SEQUENCE</scope>
    <source>
        <strain evidence="1">Babe19</strain>
    </source>
</reference>